<name>A0A420HBE0_9PEZI</name>
<sequence length="209" mass="23879">MAHSFDVTALETINFLEERLRRIQYSIFGHTDGAYKSDEISIAEKLLEIEQSFNRIVSNSKTMGDLLKLHSAHTRLFQTSQFDNIRTDLDTASVTSIVMASAALYPQTASRLTSIFDLPIPPAELSAQLIELQPRISKIESIQANQKLEIAELQARSAALIERWYMTNILQAGEAWAALETRLRQVEQKIRRVTFARSKKDYYEVKDKE</sequence>
<dbReference type="OrthoDB" id="5403729at2759"/>
<evidence type="ECO:0000313" key="2">
    <source>
        <dbReference type="Proteomes" id="UP000285405"/>
    </source>
</evidence>
<organism evidence="1 2">
    <name type="scientific">Golovinomyces cichoracearum</name>
    <dbReference type="NCBI Taxonomy" id="62708"/>
    <lineage>
        <taxon>Eukaryota</taxon>
        <taxon>Fungi</taxon>
        <taxon>Dikarya</taxon>
        <taxon>Ascomycota</taxon>
        <taxon>Pezizomycotina</taxon>
        <taxon>Leotiomycetes</taxon>
        <taxon>Erysiphales</taxon>
        <taxon>Erysiphaceae</taxon>
        <taxon>Golovinomyces</taxon>
    </lineage>
</organism>
<dbReference type="Pfam" id="PF07426">
    <property type="entry name" value="Dynactin_p22"/>
    <property type="match status" value="1"/>
</dbReference>
<comment type="caution">
    <text evidence="1">The sequence shown here is derived from an EMBL/GenBank/DDBJ whole genome shotgun (WGS) entry which is preliminary data.</text>
</comment>
<protein>
    <submittedName>
        <fullName evidence="1">Putative nuclear distribution protein ro10</fullName>
    </submittedName>
</protein>
<gene>
    <name evidence="1" type="ORF">GcC1_209044</name>
</gene>
<dbReference type="InterPro" id="IPR009991">
    <property type="entry name" value="DCTN3"/>
</dbReference>
<dbReference type="GO" id="GO:0005869">
    <property type="term" value="C:dynactin complex"/>
    <property type="evidence" value="ECO:0007669"/>
    <property type="project" value="InterPro"/>
</dbReference>
<reference evidence="1 2" key="1">
    <citation type="journal article" date="2018" name="BMC Genomics">
        <title>Comparative genome analyses reveal sequence features reflecting distinct modes of host-adaptation between dicot and monocot powdery mildew.</title>
        <authorList>
            <person name="Wu Y."/>
            <person name="Ma X."/>
            <person name="Pan Z."/>
            <person name="Kale S.D."/>
            <person name="Song Y."/>
            <person name="King H."/>
            <person name="Zhang Q."/>
            <person name="Presley C."/>
            <person name="Deng X."/>
            <person name="Wei C.I."/>
            <person name="Xiao S."/>
        </authorList>
    </citation>
    <scope>NUCLEOTIDE SEQUENCE [LARGE SCALE GENOMIC DNA]</scope>
    <source>
        <strain evidence="1">UCSC1</strain>
    </source>
</reference>
<accession>A0A420HBE0</accession>
<proteinExistence type="predicted"/>
<dbReference type="AlphaFoldDB" id="A0A420HBE0"/>
<dbReference type="EMBL" id="MCBR01020923">
    <property type="protein sequence ID" value="RKF54752.1"/>
    <property type="molecule type" value="Genomic_DNA"/>
</dbReference>
<dbReference type="Proteomes" id="UP000285405">
    <property type="component" value="Unassembled WGS sequence"/>
</dbReference>
<evidence type="ECO:0000313" key="1">
    <source>
        <dbReference type="EMBL" id="RKF54752.1"/>
    </source>
</evidence>
<dbReference type="GO" id="GO:0061640">
    <property type="term" value="P:cytoskeleton-dependent cytokinesis"/>
    <property type="evidence" value="ECO:0007669"/>
    <property type="project" value="InterPro"/>
</dbReference>